<dbReference type="Proteomes" id="UP000675881">
    <property type="component" value="Chromosome 10"/>
</dbReference>
<evidence type="ECO:0000313" key="1">
    <source>
        <dbReference type="EMBL" id="CAF2799545.1"/>
    </source>
</evidence>
<dbReference type="AlphaFoldDB" id="A0A7R8CEV9"/>
<keyword evidence="2" id="KW-1185">Reference proteome</keyword>
<accession>A0A7R8CEV9</accession>
<evidence type="ECO:0000313" key="2">
    <source>
        <dbReference type="Proteomes" id="UP000675881"/>
    </source>
</evidence>
<reference evidence="1" key="1">
    <citation type="submission" date="2021-02" db="EMBL/GenBank/DDBJ databases">
        <authorList>
            <person name="Bekaert M."/>
        </authorList>
    </citation>
    <scope>NUCLEOTIDE SEQUENCE</scope>
    <source>
        <strain evidence="1">IoA-00</strain>
    </source>
</reference>
<name>A0A7R8CEV9_LEPSM</name>
<organism evidence="1 2">
    <name type="scientific">Lepeophtheirus salmonis</name>
    <name type="common">Salmon louse</name>
    <name type="synonym">Caligus salmonis</name>
    <dbReference type="NCBI Taxonomy" id="72036"/>
    <lineage>
        <taxon>Eukaryota</taxon>
        <taxon>Metazoa</taxon>
        <taxon>Ecdysozoa</taxon>
        <taxon>Arthropoda</taxon>
        <taxon>Crustacea</taxon>
        <taxon>Multicrustacea</taxon>
        <taxon>Hexanauplia</taxon>
        <taxon>Copepoda</taxon>
        <taxon>Siphonostomatoida</taxon>
        <taxon>Caligidae</taxon>
        <taxon>Lepeophtheirus</taxon>
    </lineage>
</organism>
<sequence length="113" mass="12984">MTSITLPARGFGQHGIGVFETNQNSGDLKTHIEGVHEKIKKFKLEDSACYFNCSKIQLYNLWMELMYILWNYILSKNRSMKAPGYKRVTKEVSNLRVAAPVRPCNLPSIQGRY</sequence>
<protein>
    <submittedName>
        <fullName evidence="1">(salmon louse) hypothetical protein</fullName>
    </submittedName>
</protein>
<proteinExistence type="predicted"/>
<gene>
    <name evidence="1" type="ORF">LSAA_2249</name>
</gene>
<dbReference type="EMBL" id="HG994589">
    <property type="protein sequence ID" value="CAF2799545.1"/>
    <property type="molecule type" value="Genomic_DNA"/>
</dbReference>